<accession>A0A1F6CYS9</accession>
<keyword evidence="8" id="KW-0812">Transmembrane</keyword>
<dbReference type="EC" id="2.7.13.3" evidence="2"/>
<dbReference type="PRINTS" id="PR00344">
    <property type="entry name" value="BCTRLSENSOR"/>
</dbReference>
<dbReference type="PROSITE" id="PS50109">
    <property type="entry name" value="HIS_KIN"/>
    <property type="match status" value="1"/>
</dbReference>
<gene>
    <name evidence="10" type="ORF">A3F84_07550</name>
</gene>
<dbReference type="PANTHER" id="PTHR43065">
    <property type="entry name" value="SENSOR HISTIDINE KINASE"/>
    <property type="match status" value="1"/>
</dbReference>
<keyword evidence="3" id="KW-0808">Transferase</keyword>
<keyword evidence="4" id="KW-0547">Nucleotide-binding</keyword>
<feature type="domain" description="Histidine kinase" evidence="9">
    <location>
        <begin position="231"/>
        <end position="450"/>
    </location>
</feature>
<evidence type="ECO:0000256" key="2">
    <source>
        <dbReference type="ARBA" id="ARBA00012438"/>
    </source>
</evidence>
<reference evidence="10 11" key="1">
    <citation type="journal article" date="2016" name="Nat. Commun.">
        <title>Thousands of microbial genomes shed light on interconnected biogeochemical processes in an aquifer system.</title>
        <authorList>
            <person name="Anantharaman K."/>
            <person name="Brown C.T."/>
            <person name="Hug L.A."/>
            <person name="Sharon I."/>
            <person name="Castelle C.J."/>
            <person name="Probst A.J."/>
            <person name="Thomas B.C."/>
            <person name="Singh A."/>
            <person name="Wilkins M.J."/>
            <person name="Karaoz U."/>
            <person name="Brodie E.L."/>
            <person name="Williams K.H."/>
            <person name="Hubbard S.S."/>
            <person name="Banfield J.F."/>
        </authorList>
    </citation>
    <scope>NUCLEOTIDE SEQUENCE [LARGE SCALE GENOMIC DNA]</scope>
    <source>
        <strain evidence="11">RIFCSPLOWO2_12_FULL_64_10</strain>
    </source>
</reference>
<dbReference type="InterPro" id="IPR036890">
    <property type="entry name" value="HATPase_C_sf"/>
</dbReference>
<dbReference type="InterPro" id="IPR003594">
    <property type="entry name" value="HATPase_dom"/>
</dbReference>
<comment type="caution">
    <text evidence="10">The sequence shown here is derived from an EMBL/GenBank/DDBJ whole genome shotgun (WGS) entry which is preliminary data.</text>
</comment>
<comment type="catalytic activity">
    <reaction evidence="1">
        <text>ATP + protein L-histidine = ADP + protein N-phospho-L-histidine.</text>
        <dbReference type="EC" id="2.7.13.3"/>
    </reaction>
</comment>
<dbReference type="Gene3D" id="3.30.565.10">
    <property type="entry name" value="Histidine kinase-like ATPase, C-terminal domain"/>
    <property type="match status" value="1"/>
</dbReference>
<keyword evidence="7" id="KW-0902">Two-component regulatory system</keyword>
<dbReference type="InterPro" id="IPR004358">
    <property type="entry name" value="Sig_transdc_His_kin-like_C"/>
</dbReference>
<dbReference type="Pfam" id="PF02518">
    <property type="entry name" value="HATPase_c"/>
    <property type="match status" value="1"/>
</dbReference>
<dbReference type="Gene3D" id="3.30.450.20">
    <property type="entry name" value="PAS domain"/>
    <property type="match status" value="1"/>
</dbReference>
<evidence type="ECO:0000256" key="8">
    <source>
        <dbReference type="SAM" id="Phobius"/>
    </source>
</evidence>
<evidence type="ECO:0000313" key="10">
    <source>
        <dbReference type="EMBL" id="OGG54324.1"/>
    </source>
</evidence>
<dbReference type="SUPFAM" id="SSF55874">
    <property type="entry name" value="ATPase domain of HSP90 chaperone/DNA topoisomerase II/histidine kinase"/>
    <property type="match status" value="1"/>
</dbReference>
<dbReference type="Proteomes" id="UP000178606">
    <property type="component" value="Unassembled WGS sequence"/>
</dbReference>
<keyword evidence="8" id="KW-1133">Transmembrane helix</keyword>
<sequence>MVSERFRAQCIVRALLLSATITLWVYLFFETSYYATLLIVGGIAVYQVYALIHYVEKTNRDLDRFLQAIRGADFSQTFTGKGLGASFDALKAAFNEVLNEFRRARAEKEEHYRYLQTVVQHVGIGLIAFQPDGDVELMNNAARRLLRVGSPLRNIQSLEPFSKPLIDTLLRLKPGEKALVRVEDHGELLHLAIYATEFRLRERNFILVSIQNIQSELEEKEMEAWQNLIRVLTHEIMNSVTPIASLASTAHDLLTDRSDDQEAGEQGETIRDVRDAVRTIQRRSYGLLHFVDAYRKLTRIPKPNFQIFPVSELFGRAEQLMRSEMENRTIRFRARIEPKSLELTADPELIEQVLINLLLNAVQALEGRPGAAIELTSRMDERGRVVISVKDNGPGILDEVQERIFIPFFTTRRDGSGIGLSLSRQIMRLHRGTISVQSRPNAETIFTLRF</sequence>
<name>A0A1F6CYS9_HANXR</name>
<evidence type="ECO:0000256" key="3">
    <source>
        <dbReference type="ARBA" id="ARBA00022679"/>
    </source>
</evidence>
<evidence type="ECO:0000256" key="5">
    <source>
        <dbReference type="ARBA" id="ARBA00022777"/>
    </source>
</evidence>
<evidence type="ECO:0000256" key="1">
    <source>
        <dbReference type="ARBA" id="ARBA00000085"/>
    </source>
</evidence>
<keyword evidence="6" id="KW-0067">ATP-binding</keyword>
<dbReference type="InterPro" id="IPR005467">
    <property type="entry name" value="His_kinase_dom"/>
</dbReference>
<evidence type="ECO:0000259" key="9">
    <source>
        <dbReference type="PROSITE" id="PS50109"/>
    </source>
</evidence>
<evidence type="ECO:0000313" key="11">
    <source>
        <dbReference type="Proteomes" id="UP000178606"/>
    </source>
</evidence>
<dbReference type="InterPro" id="IPR035965">
    <property type="entry name" value="PAS-like_dom_sf"/>
</dbReference>
<proteinExistence type="predicted"/>
<dbReference type="GO" id="GO:0005524">
    <property type="term" value="F:ATP binding"/>
    <property type="evidence" value="ECO:0007669"/>
    <property type="project" value="UniProtKB-KW"/>
</dbReference>
<dbReference type="EMBL" id="MFKF01000106">
    <property type="protein sequence ID" value="OGG54324.1"/>
    <property type="molecule type" value="Genomic_DNA"/>
</dbReference>
<evidence type="ECO:0000256" key="6">
    <source>
        <dbReference type="ARBA" id="ARBA00022840"/>
    </source>
</evidence>
<organism evidence="10 11">
    <name type="scientific">Handelsmanbacteria sp. (strain RIFCSPLOWO2_12_FULL_64_10)</name>
    <dbReference type="NCBI Taxonomy" id="1817868"/>
    <lineage>
        <taxon>Bacteria</taxon>
        <taxon>Candidatus Handelsmaniibacteriota</taxon>
    </lineage>
</organism>
<dbReference type="PANTHER" id="PTHR43065:SF46">
    <property type="entry name" value="C4-DICARBOXYLATE TRANSPORT SENSOR PROTEIN DCTB"/>
    <property type="match status" value="1"/>
</dbReference>
<dbReference type="GO" id="GO:0004673">
    <property type="term" value="F:protein histidine kinase activity"/>
    <property type="evidence" value="ECO:0007669"/>
    <property type="project" value="UniProtKB-EC"/>
</dbReference>
<keyword evidence="5 10" id="KW-0418">Kinase</keyword>
<evidence type="ECO:0000256" key="7">
    <source>
        <dbReference type="ARBA" id="ARBA00023012"/>
    </source>
</evidence>
<dbReference type="GO" id="GO:0000160">
    <property type="term" value="P:phosphorelay signal transduction system"/>
    <property type="evidence" value="ECO:0007669"/>
    <property type="project" value="UniProtKB-KW"/>
</dbReference>
<feature type="transmembrane region" description="Helical" evidence="8">
    <location>
        <begin position="12"/>
        <end position="29"/>
    </location>
</feature>
<dbReference type="SUPFAM" id="SSF55785">
    <property type="entry name" value="PYP-like sensor domain (PAS domain)"/>
    <property type="match status" value="1"/>
</dbReference>
<dbReference type="SMART" id="SM00387">
    <property type="entry name" value="HATPase_c"/>
    <property type="match status" value="1"/>
</dbReference>
<keyword evidence="8" id="KW-0472">Membrane</keyword>
<dbReference type="AlphaFoldDB" id="A0A1F6CYS9"/>
<feature type="transmembrane region" description="Helical" evidence="8">
    <location>
        <begin position="35"/>
        <end position="55"/>
    </location>
</feature>
<evidence type="ECO:0000256" key="4">
    <source>
        <dbReference type="ARBA" id="ARBA00022741"/>
    </source>
</evidence>
<protein>
    <recommendedName>
        <fullName evidence="2">histidine kinase</fullName>
        <ecNumber evidence="2">2.7.13.3</ecNumber>
    </recommendedName>
</protein>